<proteinExistence type="predicted"/>
<dbReference type="PROSITE" id="PS51257">
    <property type="entry name" value="PROKAR_LIPOPROTEIN"/>
    <property type="match status" value="1"/>
</dbReference>
<dbReference type="STRING" id="39692.BST38_03435"/>
<reference evidence="3 4" key="1">
    <citation type="submission" date="2018-05" db="EMBL/GenBank/DDBJ databases">
        <authorList>
            <consortium name="IHU Genomes"/>
        </authorList>
    </citation>
    <scope>NUCLEOTIDE SEQUENCE [LARGE SCALE GENOMIC DNA]</scope>
    <source>
        <strain evidence="3 4">P7335</strain>
    </source>
</reference>
<evidence type="ECO:0000313" key="4">
    <source>
        <dbReference type="Proteomes" id="UP000252008"/>
    </source>
</evidence>
<organism evidence="3 4">
    <name type="scientific">Mycolicibacterium parafortuitum</name>
    <name type="common">Mycobacterium parafortuitum</name>
    <dbReference type="NCBI Taxonomy" id="39692"/>
    <lineage>
        <taxon>Bacteria</taxon>
        <taxon>Bacillati</taxon>
        <taxon>Actinomycetota</taxon>
        <taxon>Actinomycetes</taxon>
        <taxon>Mycobacteriales</taxon>
        <taxon>Mycobacteriaceae</taxon>
        <taxon>Mycolicibacterium</taxon>
    </lineage>
</organism>
<feature type="chain" id="PRO_5016754452" description="DUF5642 domain-containing protein" evidence="1">
    <location>
        <begin position="23"/>
        <end position="225"/>
    </location>
</feature>
<gene>
    <name evidence="3" type="ORF">MPP7335_00114</name>
</gene>
<dbReference type="AlphaFoldDB" id="A0A375YBD2"/>
<feature type="signal peptide" evidence="1">
    <location>
        <begin position="1"/>
        <end position="22"/>
    </location>
</feature>
<evidence type="ECO:0000259" key="2">
    <source>
        <dbReference type="Pfam" id="PF18702"/>
    </source>
</evidence>
<sequence>MVATARLMSVIVLSAAAATACGAPDASTAQTGLDVSRLSEVAAELPEADYIVKTGRLTRYPEENTEIAEDFVLFGTPAEAEPQECVLQLKPVKVQPGSSGMRVSGDPVRGDGGIRIVAYTDTVQTSELMNPACQRFRYSAPQLHVEGTVQQLTPPVIDDAGLVALKNQVDENALADYYYGALLEDPEGLESHVYVSVQARLDRDAEYEPLVPDLLVKAVAAVRGR</sequence>
<name>A0A375YBD2_MYCPF</name>
<dbReference type="EMBL" id="UEGS01000001">
    <property type="protein sequence ID" value="SRX78391.1"/>
    <property type="molecule type" value="Genomic_DNA"/>
</dbReference>
<keyword evidence="4" id="KW-1185">Reference proteome</keyword>
<accession>A0A375YBD2</accession>
<protein>
    <recommendedName>
        <fullName evidence="2">DUF5642 domain-containing protein</fullName>
    </recommendedName>
</protein>
<keyword evidence="1" id="KW-0732">Signal</keyword>
<feature type="domain" description="DUF5642" evidence="2">
    <location>
        <begin position="74"/>
        <end position="223"/>
    </location>
</feature>
<dbReference type="InterPro" id="IPR041313">
    <property type="entry name" value="DUF5642"/>
</dbReference>
<evidence type="ECO:0000313" key="3">
    <source>
        <dbReference type="EMBL" id="SRX78391.1"/>
    </source>
</evidence>
<dbReference type="RefSeq" id="WP_083141847.1">
    <property type="nucleotide sequence ID" value="NZ_MVID01000002.1"/>
</dbReference>
<evidence type="ECO:0000256" key="1">
    <source>
        <dbReference type="SAM" id="SignalP"/>
    </source>
</evidence>
<dbReference type="Proteomes" id="UP000252008">
    <property type="component" value="Unassembled WGS sequence"/>
</dbReference>
<dbReference type="Pfam" id="PF18702">
    <property type="entry name" value="DUF5642"/>
    <property type="match status" value="1"/>
</dbReference>